<evidence type="ECO:0008006" key="11">
    <source>
        <dbReference type="Google" id="ProtNLM"/>
    </source>
</evidence>
<evidence type="ECO:0000256" key="7">
    <source>
        <dbReference type="ARBA" id="ARBA00024033"/>
    </source>
</evidence>
<evidence type="ECO:0000256" key="6">
    <source>
        <dbReference type="ARBA" id="ARBA00023136"/>
    </source>
</evidence>
<dbReference type="AlphaFoldDB" id="A0A0W0VMV2"/>
<dbReference type="GO" id="GO:0005886">
    <property type="term" value="C:plasma membrane"/>
    <property type="evidence" value="ECO:0007669"/>
    <property type="project" value="UniProtKB-SubCell"/>
</dbReference>
<feature type="transmembrane region" description="Helical" evidence="8">
    <location>
        <begin position="92"/>
        <end position="113"/>
    </location>
</feature>
<comment type="subcellular location">
    <subcellularLocation>
        <location evidence="1">Cell membrane</location>
        <topology evidence="1">Multi-pass membrane protein</topology>
    </subcellularLocation>
</comment>
<reference evidence="9 10" key="1">
    <citation type="submission" date="2015-11" db="EMBL/GenBank/DDBJ databases">
        <title>Genomic analysis of 38 Legionella species identifies large and diverse effector repertoires.</title>
        <authorList>
            <person name="Burstein D."/>
            <person name="Amaro F."/>
            <person name="Zusman T."/>
            <person name="Lifshitz Z."/>
            <person name="Cohen O."/>
            <person name="Gilbert J.A."/>
            <person name="Pupko T."/>
            <person name="Shuman H.A."/>
            <person name="Segal G."/>
        </authorList>
    </citation>
    <scope>NUCLEOTIDE SEQUENCE [LARGE SCALE GENOMIC DNA]</scope>
    <source>
        <strain evidence="9 10">ATCC 49751</strain>
    </source>
</reference>
<dbReference type="PATRIC" id="fig|45067.4.peg.1642"/>
<sequence length="441" mass="51211">MNKLSTHIALILFIFVVSIYYVLFFTILTCQYNLDFASFYSAALASFKGENPYRVWLSTYLPVTKELALNLNPPIFLLLFSPLARLSYPVGLTIWLMICFILGLIGATIAFNQALSSESLKKYRLILYVVYLAFFPTIMNISIAQVGTILLFFVMLGYHFYLKNRDSYAGIMWGFIISFKLFPALLLFYVLKQRRFRVFWVIIVTFVLCWLLPLIIYGPGIYAQYYSMMLNISWYKDNWNGSLYGFLSRLVLLDPSGKFGLHWLTTLYPILFVALLMLYLKKMGPNDAVPVNHQPFCLTLVVMLMLSPLSWVYYFPLLIFPLLLTWVAILEGNTLGKKSQQIWLLCLFLINFPINNMTFSNISSKKAISIMDLMMFSSFYFYGLVLLSYFFFLKKTFTGKNMIVTDNNKQQFILITLIIFAFGILIPSTGFFMRLYTACRY</sequence>
<feature type="transmembrane region" description="Helical" evidence="8">
    <location>
        <begin position="170"/>
        <end position="191"/>
    </location>
</feature>
<evidence type="ECO:0000256" key="3">
    <source>
        <dbReference type="ARBA" id="ARBA00022679"/>
    </source>
</evidence>
<feature type="transmembrane region" description="Helical" evidence="8">
    <location>
        <begin position="7"/>
        <end position="28"/>
    </location>
</feature>
<dbReference type="EMBL" id="LNYI01000032">
    <property type="protein sequence ID" value="KTD21404.1"/>
    <property type="molecule type" value="Genomic_DNA"/>
</dbReference>
<evidence type="ECO:0000256" key="5">
    <source>
        <dbReference type="ARBA" id="ARBA00022989"/>
    </source>
</evidence>
<dbReference type="Proteomes" id="UP000054869">
    <property type="component" value="Unassembled WGS sequence"/>
</dbReference>
<dbReference type="STRING" id="45067.Llan_1567"/>
<feature type="transmembrane region" description="Helical" evidence="8">
    <location>
        <begin position="198"/>
        <end position="222"/>
    </location>
</feature>
<organism evidence="9 10">
    <name type="scientific">Legionella lansingensis</name>
    <dbReference type="NCBI Taxonomy" id="45067"/>
    <lineage>
        <taxon>Bacteria</taxon>
        <taxon>Pseudomonadati</taxon>
        <taxon>Pseudomonadota</taxon>
        <taxon>Gammaproteobacteria</taxon>
        <taxon>Legionellales</taxon>
        <taxon>Legionellaceae</taxon>
        <taxon>Legionella</taxon>
    </lineage>
</organism>
<feature type="transmembrane region" description="Helical" evidence="8">
    <location>
        <begin position="412"/>
        <end position="436"/>
    </location>
</feature>
<evidence type="ECO:0000313" key="10">
    <source>
        <dbReference type="Proteomes" id="UP000054869"/>
    </source>
</evidence>
<keyword evidence="2" id="KW-1003">Cell membrane</keyword>
<keyword evidence="4 8" id="KW-0812">Transmembrane</keyword>
<comment type="similarity">
    <text evidence="7">Belongs to the glycosyltransferase 87 family.</text>
</comment>
<dbReference type="RefSeq" id="WP_051546211.1">
    <property type="nucleotide sequence ID" value="NZ_CAAAJD010000028.1"/>
</dbReference>
<evidence type="ECO:0000256" key="1">
    <source>
        <dbReference type="ARBA" id="ARBA00004651"/>
    </source>
</evidence>
<name>A0A0W0VMV2_9GAMM</name>
<gene>
    <name evidence="9" type="ORF">Llan_1567</name>
</gene>
<dbReference type="InterPro" id="IPR018584">
    <property type="entry name" value="GT87"/>
</dbReference>
<dbReference type="Pfam" id="PF09594">
    <property type="entry name" value="GT87"/>
    <property type="match status" value="1"/>
</dbReference>
<evidence type="ECO:0000256" key="4">
    <source>
        <dbReference type="ARBA" id="ARBA00022692"/>
    </source>
</evidence>
<dbReference type="OrthoDB" id="5659754at2"/>
<keyword evidence="3" id="KW-0808">Transferase</keyword>
<dbReference type="GO" id="GO:0016758">
    <property type="term" value="F:hexosyltransferase activity"/>
    <property type="evidence" value="ECO:0007669"/>
    <property type="project" value="InterPro"/>
</dbReference>
<feature type="transmembrane region" description="Helical" evidence="8">
    <location>
        <begin position="371"/>
        <end position="392"/>
    </location>
</feature>
<dbReference type="eggNOG" id="ENOG5033FUY">
    <property type="taxonomic scope" value="Bacteria"/>
</dbReference>
<protein>
    <recommendedName>
        <fullName evidence="11">Mannosyltransferase</fullName>
    </recommendedName>
</protein>
<keyword evidence="10" id="KW-1185">Reference proteome</keyword>
<evidence type="ECO:0000256" key="2">
    <source>
        <dbReference type="ARBA" id="ARBA00022475"/>
    </source>
</evidence>
<feature type="transmembrane region" description="Helical" evidence="8">
    <location>
        <begin position="125"/>
        <end position="158"/>
    </location>
</feature>
<evidence type="ECO:0000313" key="9">
    <source>
        <dbReference type="EMBL" id="KTD21404.1"/>
    </source>
</evidence>
<keyword evidence="5 8" id="KW-1133">Transmembrane helix</keyword>
<comment type="caution">
    <text evidence="9">The sequence shown here is derived from an EMBL/GenBank/DDBJ whole genome shotgun (WGS) entry which is preliminary data.</text>
</comment>
<accession>A0A0W0VMV2</accession>
<feature type="transmembrane region" description="Helical" evidence="8">
    <location>
        <begin position="300"/>
        <end position="329"/>
    </location>
</feature>
<keyword evidence="6 8" id="KW-0472">Membrane</keyword>
<feature type="transmembrane region" description="Helical" evidence="8">
    <location>
        <begin position="341"/>
        <end position="359"/>
    </location>
</feature>
<proteinExistence type="inferred from homology"/>
<evidence type="ECO:0000256" key="8">
    <source>
        <dbReference type="SAM" id="Phobius"/>
    </source>
</evidence>
<feature type="transmembrane region" description="Helical" evidence="8">
    <location>
        <begin position="260"/>
        <end position="280"/>
    </location>
</feature>